<dbReference type="AlphaFoldDB" id="A0A814W440"/>
<feature type="transmembrane region" description="Helical" evidence="1">
    <location>
        <begin position="93"/>
        <end position="113"/>
    </location>
</feature>
<protein>
    <submittedName>
        <fullName evidence="2">Uncharacterized protein</fullName>
    </submittedName>
</protein>
<evidence type="ECO:0000313" key="3">
    <source>
        <dbReference type="Proteomes" id="UP000663854"/>
    </source>
</evidence>
<name>A0A814W440_9BILA</name>
<dbReference type="Proteomes" id="UP000663854">
    <property type="component" value="Unassembled WGS sequence"/>
</dbReference>
<gene>
    <name evidence="2" type="ORF">PYM288_LOCUS24816</name>
</gene>
<organism evidence="2 3">
    <name type="scientific">Rotaria sordida</name>
    <dbReference type="NCBI Taxonomy" id="392033"/>
    <lineage>
        <taxon>Eukaryota</taxon>
        <taxon>Metazoa</taxon>
        <taxon>Spiralia</taxon>
        <taxon>Gnathifera</taxon>
        <taxon>Rotifera</taxon>
        <taxon>Eurotatoria</taxon>
        <taxon>Bdelloidea</taxon>
        <taxon>Philodinida</taxon>
        <taxon>Philodinidae</taxon>
        <taxon>Rotaria</taxon>
    </lineage>
</organism>
<keyword evidence="1" id="KW-0812">Transmembrane</keyword>
<feature type="transmembrane region" description="Helical" evidence="1">
    <location>
        <begin position="55"/>
        <end position="73"/>
    </location>
</feature>
<keyword evidence="1" id="KW-0472">Membrane</keyword>
<sequence length="157" mass="17848">MIRLDSVESLASSFSGSNGSWINYTQYERAYAKRCSLSSRIPVDNINSYMFMHNLNFFLCGGTLLLVVVVNSFYPYNSLNYLNKSNGLFRWSIYLFIGFAISTVCNQLVSAFACRSIDILYDIRFTLMIIVQTIAFMVCLLFAFLLGIKYASLNYGS</sequence>
<evidence type="ECO:0000313" key="2">
    <source>
        <dbReference type="EMBL" id="CAF1199879.1"/>
    </source>
</evidence>
<reference evidence="2" key="1">
    <citation type="submission" date="2021-02" db="EMBL/GenBank/DDBJ databases">
        <authorList>
            <person name="Nowell W R."/>
        </authorList>
    </citation>
    <scope>NUCLEOTIDE SEQUENCE</scope>
</reference>
<keyword evidence="1" id="KW-1133">Transmembrane helix</keyword>
<feature type="transmembrane region" description="Helical" evidence="1">
    <location>
        <begin position="125"/>
        <end position="148"/>
    </location>
</feature>
<dbReference type="EMBL" id="CAJNOH010001286">
    <property type="protein sequence ID" value="CAF1199879.1"/>
    <property type="molecule type" value="Genomic_DNA"/>
</dbReference>
<accession>A0A814W440</accession>
<comment type="caution">
    <text evidence="2">The sequence shown here is derived from an EMBL/GenBank/DDBJ whole genome shotgun (WGS) entry which is preliminary data.</text>
</comment>
<proteinExistence type="predicted"/>
<evidence type="ECO:0000256" key="1">
    <source>
        <dbReference type="SAM" id="Phobius"/>
    </source>
</evidence>